<protein>
    <recommendedName>
        <fullName evidence="1">VOC domain-containing protein</fullName>
    </recommendedName>
</protein>
<dbReference type="PANTHER" id="PTHR36503">
    <property type="entry name" value="BLR2520 PROTEIN"/>
    <property type="match status" value="1"/>
</dbReference>
<evidence type="ECO:0000313" key="2">
    <source>
        <dbReference type="EMBL" id="GGB66083.1"/>
    </source>
</evidence>
<dbReference type="InterPro" id="IPR037523">
    <property type="entry name" value="VOC_core"/>
</dbReference>
<name>A0A8H9FP43_9MICO</name>
<dbReference type="InterPro" id="IPR029068">
    <property type="entry name" value="Glyas_Bleomycin-R_OHBP_Dase"/>
</dbReference>
<dbReference type="InterPro" id="IPR004360">
    <property type="entry name" value="Glyas_Fos-R_dOase_dom"/>
</dbReference>
<proteinExistence type="predicted"/>
<dbReference type="EMBL" id="BMEA01000001">
    <property type="protein sequence ID" value="GGB66083.1"/>
    <property type="molecule type" value="Genomic_DNA"/>
</dbReference>
<reference evidence="2" key="2">
    <citation type="submission" date="2020-09" db="EMBL/GenBank/DDBJ databases">
        <authorList>
            <person name="Sun Q."/>
            <person name="Zhou Y."/>
        </authorList>
    </citation>
    <scope>NUCLEOTIDE SEQUENCE</scope>
    <source>
        <strain evidence="2">CGMCC 1.10749</strain>
    </source>
</reference>
<evidence type="ECO:0000259" key="1">
    <source>
        <dbReference type="PROSITE" id="PS51819"/>
    </source>
</evidence>
<evidence type="ECO:0000313" key="3">
    <source>
        <dbReference type="Proteomes" id="UP000628079"/>
    </source>
</evidence>
<dbReference type="PROSITE" id="PS51819">
    <property type="entry name" value="VOC"/>
    <property type="match status" value="1"/>
</dbReference>
<accession>A0A8H9FP43</accession>
<dbReference type="RefSeq" id="WP_188450328.1">
    <property type="nucleotide sequence ID" value="NZ_BMEA01000001.1"/>
</dbReference>
<gene>
    <name evidence="2" type="ORF">GCM10011314_01590</name>
</gene>
<dbReference type="SUPFAM" id="SSF54593">
    <property type="entry name" value="Glyoxalase/Bleomycin resistance protein/Dihydroxybiphenyl dioxygenase"/>
    <property type="match status" value="1"/>
</dbReference>
<sequence>METPPTPGRHSTGPVIVALTIQDRVRSFRFFQEVLDLEPVGEPADDGVPEPLVLAVNDAVHVMLIPPGGFGYVIGARPVAEPGVTECILTLPVSTAAEVDAVLERARAAGAEVVAEPSRFPWGHQGTFADLDGHVWAVASA</sequence>
<dbReference type="AlphaFoldDB" id="A0A8H9FP43"/>
<dbReference type="PANTHER" id="PTHR36503:SF1">
    <property type="entry name" value="BLR2520 PROTEIN"/>
    <property type="match status" value="1"/>
</dbReference>
<reference evidence="2" key="1">
    <citation type="journal article" date="2014" name="Int. J. Syst. Evol. Microbiol.">
        <title>Complete genome sequence of Corynebacterium casei LMG S-19264T (=DSM 44701T), isolated from a smear-ripened cheese.</title>
        <authorList>
            <consortium name="US DOE Joint Genome Institute (JGI-PGF)"/>
            <person name="Walter F."/>
            <person name="Albersmeier A."/>
            <person name="Kalinowski J."/>
            <person name="Ruckert C."/>
        </authorList>
    </citation>
    <scope>NUCLEOTIDE SEQUENCE</scope>
    <source>
        <strain evidence="2">CGMCC 1.10749</strain>
    </source>
</reference>
<feature type="domain" description="VOC" evidence="1">
    <location>
        <begin position="13"/>
        <end position="141"/>
    </location>
</feature>
<comment type="caution">
    <text evidence="2">The sequence shown here is derived from an EMBL/GenBank/DDBJ whole genome shotgun (WGS) entry which is preliminary data.</text>
</comment>
<dbReference type="Proteomes" id="UP000628079">
    <property type="component" value="Unassembled WGS sequence"/>
</dbReference>
<organism evidence="2 3">
    <name type="scientific">Knoellia flava</name>
    <dbReference type="NCBI Taxonomy" id="913969"/>
    <lineage>
        <taxon>Bacteria</taxon>
        <taxon>Bacillati</taxon>
        <taxon>Actinomycetota</taxon>
        <taxon>Actinomycetes</taxon>
        <taxon>Micrococcales</taxon>
        <taxon>Intrasporangiaceae</taxon>
        <taxon>Knoellia</taxon>
    </lineage>
</organism>
<dbReference type="Pfam" id="PF00903">
    <property type="entry name" value="Glyoxalase"/>
    <property type="match status" value="1"/>
</dbReference>
<dbReference type="Gene3D" id="3.10.180.10">
    <property type="entry name" value="2,3-Dihydroxybiphenyl 1,2-Dioxygenase, domain 1"/>
    <property type="match status" value="1"/>
</dbReference>